<dbReference type="GO" id="GO:0009228">
    <property type="term" value="P:thiamine biosynthetic process"/>
    <property type="evidence" value="ECO:0007669"/>
    <property type="project" value="InterPro"/>
</dbReference>
<protein>
    <recommendedName>
        <fullName evidence="2">hydroxymethylpyrimidine kinase</fullName>
        <ecNumber evidence="2">2.7.1.49</ecNumber>
    </recommendedName>
</protein>
<dbReference type="GO" id="GO:0008972">
    <property type="term" value="F:phosphomethylpyrimidine kinase activity"/>
    <property type="evidence" value="ECO:0007669"/>
    <property type="project" value="InterPro"/>
</dbReference>
<dbReference type="InterPro" id="IPR013749">
    <property type="entry name" value="PM/HMP-P_kinase-1"/>
</dbReference>
<accession>A0A0W0XSP9</accession>
<keyword evidence="4" id="KW-0547">Nucleotide-binding</keyword>
<dbReference type="InterPro" id="IPR029056">
    <property type="entry name" value="Ribokinase-like"/>
</dbReference>
<evidence type="ECO:0000256" key="1">
    <source>
        <dbReference type="ARBA" id="ARBA00004948"/>
    </source>
</evidence>
<evidence type="ECO:0000256" key="5">
    <source>
        <dbReference type="ARBA" id="ARBA00022777"/>
    </source>
</evidence>
<dbReference type="EC" id="2.7.1.49" evidence="2"/>
<organism evidence="8 9">
    <name type="scientific">Legionella quinlivanii</name>
    <dbReference type="NCBI Taxonomy" id="45073"/>
    <lineage>
        <taxon>Bacteria</taxon>
        <taxon>Pseudomonadati</taxon>
        <taxon>Pseudomonadota</taxon>
        <taxon>Gammaproteobacteria</taxon>
        <taxon>Legionellales</taxon>
        <taxon>Legionellaceae</taxon>
        <taxon>Legionella</taxon>
    </lineage>
</organism>
<evidence type="ECO:0000256" key="6">
    <source>
        <dbReference type="ARBA" id="ARBA00022840"/>
    </source>
</evidence>
<evidence type="ECO:0000313" key="9">
    <source>
        <dbReference type="Proteomes" id="UP000054618"/>
    </source>
</evidence>
<dbReference type="NCBIfam" id="TIGR00097">
    <property type="entry name" value="HMP-P_kinase"/>
    <property type="match status" value="1"/>
</dbReference>
<dbReference type="STRING" id="45073.Lqui_2397"/>
<dbReference type="GO" id="GO:0005829">
    <property type="term" value="C:cytosol"/>
    <property type="evidence" value="ECO:0007669"/>
    <property type="project" value="TreeGrafter"/>
</dbReference>
<dbReference type="EMBL" id="LNYS01000020">
    <property type="protein sequence ID" value="KTD47471.1"/>
    <property type="molecule type" value="Genomic_DNA"/>
</dbReference>
<evidence type="ECO:0000313" key="8">
    <source>
        <dbReference type="EMBL" id="KTD47471.1"/>
    </source>
</evidence>
<dbReference type="GO" id="GO:0009229">
    <property type="term" value="P:thiamine diphosphate biosynthetic process"/>
    <property type="evidence" value="ECO:0007669"/>
    <property type="project" value="UniProtKB-UniPathway"/>
</dbReference>
<dbReference type="SUPFAM" id="SSF53613">
    <property type="entry name" value="Ribokinase-like"/>
    <property type="match status" value="1"/>
</dbReference>
<dbReference type="InterPro" id="IPR004399">
    <property type="entry name" value="HMP/HMP-P_kinase_dom"/>
</dbReference>
<evidence type="ECO:0000259" key="7">
    <source>
        <dbReference type="Pfam" id="PF08543"/>
    </source>
</evidence>
<dbReference type="Pfam" id="PF08543">
    <property type="entry name" value="Phos_pyr_kin"/>
    <property type="match status" value="1"/>
</dbReference>
<evidence type="ECO:0000256" key="3">
    <source>
        <dbReference type="ARBA" id="ARBA00022679"/>
    </source>
</evidence>
<evidence type="ECO:0000256" key="2">
    <source>
        <dbReference type="ARBA" id="ARBA00012135"/>
    </source>
</evidence>
<dbReference type="Proteomes" id="UP000054618">
    <property type="component" value="Unassembled WGS sequence"/>
</dbReference>
<feature type="domain" description="Pyridoxamine kinase/Phosphomethylpyrimidine kinase" evidence="7">
    <location>
        <begin position="14"/>
        <end position="262"/>
    </location>
</feature>
<keyword evidence="9" id="KW-1185">Reference proteome</keyword>
<keyword evidence="5 8" id="KW-0418">Kinase</keyword>
<dbReference type="AlphaFoldDB" id="A0A0W0XSP9"/>
<dbReference type="GO" id="GO:0008902">
    <property type="term" value="F:hydroxymethylpyrimidine kinase activity"/>
    <property type="evidence" value="ECO:0007669"/>
    <property type="project" value="UniProtKB-EC"/>
</dbReference>
<dbReference type="CDD" id="cd01169">
    <property type="entry name" value="HMPP_kinase"/>
    <property type="match status" value="1"/>
</dbReference>
<name>A0A0W0XSP9_9GAMM</name>
<dbReference type="FunFam" id="3.40.1190.20:FF:000003">
    <property type="entry name" value="Phosphomethylpyrimidine kinase ThiD"/>
    <property type="match status" value="1"/>
</dbReference>
<sequence length="273" mass="29395">MKKPAVVLSIAGTDPTGGAGIQADIKTISATRAYAASVITALVAQNTCGVIAVEAVAPYFIEQQLEAVFSDLEVAAVKIGMVHTKAAIEVIASYLQKVKPLRIVIDPVMFAKDNSSLMDKQSLSIFKTLLLPLASLITPNIPEAVMLCGKEITCCDDMQEAALAISQHYETNVLLKGGHLPGENSTDILCLQKTKQLFFFHQKRINTNNTHGTGCSLSSAIASFLAQEMNLHSAIEQAKRYLTAAIVSGRYLKIGQGNGPVDHFFIQDRFLST</sequence>
<dbReference type="PANTHER" id="PTHR20858">
    <property type="entry name" value="PHOSPHOMETHYLPYRIMIDINE KINASE"/>
    <property type="match status" value="1"/>
</dbReference>
<dbReference type="OrthoDB" id="9810880at2"/>
<gene>
    <name evidence="8" type="primary">thiD</name>
    <name evidence="8" type="ORF">Lqui_2397</name>
</gene>
<keyword evidence="3 8" id="KW-0808">Transferase</keyword>
<evidence type="ECO:0000256" key="4">
    <source>
        <dbReference type="ARBA" id="ARBA00022741"/>
    </source>
</evidence>
<dbReference type="Gene3D" id="3.40.1190.20">
    <property type="match status" value="1"/>
</dbReference>
<comment type="caution">
    <text evidence="8">The sequence shown here is derived from an EMBL/GenBank/DDBJ whole genome shotgun (WGS) entry which is preliminary data.</text>
</comment>
<dbReference type="PANTHER" id="PTHR20858:SF17">
    <property type="entry name" value="HYDROXYMETHYLPYRIMIDINE_PHOSPHOMETHYLPYRIMIDINE KINASE THI20-RELATED"/>
    <property type="match status" value="1"/>
</dbReference>
<comment type="pathway">
    <text evidence="1">Cofactor biosynthesis; thiamine diphosphate biosynthesis.</text>
</comment>
<dbReference type="GO" id="GO:0005524">
    <property type="term" value="F:ATP binding"/>
    <property type="evidence" value="ECO:0007669"/>
    <property type="project" value="UniProtKB-KW"/>
</dbReference>
<dbReference type="PATRIC" id="fig|45073.5.peg.2533"/>
<proteinExistence type="predicted"/>
<dbReference type="UniPathway" id="UPA00060">
    <property type="reaction ID" value="UER00138"/>
</dbReference>
<dbReference type="RefSeq" id="WP_058508482.1">
    <property type="nucleotide sequence ID" value="NZ_CAAAIK010000025.1"/>
</dbReference>
<keyword evidence="6" id="KW-0067">ATP-binding</keyword>
<reference evidence="8 9" key="1">
    <citation type="submission" date="2015-11" db="EMBL/GenBank/DDBJ databases">
        <title>Genomic analysis of 38 Legionella species identifies large and diverse effector repertoires.</title>
        <authorList>
            <person name="Burstein D."/>
            <person name="Amaro F."/>
            <person name="Zusman T."/>
            <person name="Lifshitz Z."/>
            <person name="Cohen O."/>
            <person name="Gilbert J.A."/>
            <person name="Pupko T."/>
            <person name="Shuman H.A."/>
            <person name="Segal G."/>
        </authorList>
    </citation>
    <scope>NUCLEOTIDE SEQUENCE [LARGE SCALE GENOMIC DNA]</scope>
    <source>
        <strain evidence="8 9">CDC#1442-AUS-E</strain>
    </source>
</reference>